<proteinExistence type="predicted"/>
<dbReference type="EMBL" id="CAJVQB010062775">
    <property type="protein sequence ID" value="CAG8840403.1"/>
    <property type="molecule type" value="Genomic_DNA"/>
</dbReference>
<organism evidence="1 2">
    <name type="scientific">Gigaspora margarita</name>
    <dbReference type="NCBI Taxonomy" id="4874"/>
    <lineage>
        <taxon>Eukaryota</taxon>
        <taxon>Fungi</taxon>
        <taxon>Fungi incertae sedis</taxon>
        <taxon>Mucoromycota</taxon>
        <taxon>Glomeromycotina</taxon>
        <taxon>Glomeromycetes</taxon>
        <taxon>Diversisporales</taxon>
        <taxon>Gigasporaceae</taxon>
        <taxon>Gigaspora</taxon>
    </lineage>
</organism>
<accession>A0ABN7WTX8</accession>
<evidence type="ECO:0000313" key="1">
    <source>
        <dbReference type="EMBL" id="CAG8840403.1"/>
    </source>
</evidence>
<name>A0ABN7WTX8_GIGMA</name>
<dbReference type="Proteomes" id="UP000789901">
    <property type="component" value="Unassembled WGS sequence"/>
</dbReference>
<sequence length="64" mass="7627">PEHPAQCSFERKKLYYRPPFKKWPTNLNEVKRLFKKSEDNLLDNDESVQETAIIVQNVHDEPSK</sequence>
<feature type="non-terminal residue" evidence="1">
    <location>
        <position position="1"/>
    </location>
</feature>
<keyword evidence="2" id="KW-1185">Reference proteome</keyword>
<comment type="caution">
    <text evidence="1">The sequence shown here is derived from an EMBL/GenBank/DDBJ whole genome shotgun (WGS) entry which is preliminary data.</text>
</comment>
<gene>
    <name evidence="1" type="ORF">GMARGA_LOCUS34896</name>
</gene>
<evidence type="ECO:0000313" key="2">
    <source>
        <dbReference type="Proteomes" id="UP000789901"/>
    </source>
</evidence>
<reference evidence="1 2" key="1">
    <citation type="submission" date="2021-06" db="EMBL/GenBank/DDBJ databases">
        <authorList>
            <person name="Kallberg Y."/>
            <person name="Tangrot J."/>
            <person name="Rosling A."/>
        </authorList>
    </citation>
    <scope>NUCLEOTIDE SEQUENCE [LARGE SCALE GENOMIC DNA]</scope>
    <source>
        <strain evidence="1 2">120-4 pot B 10/14</strain>
    </source>
</reference>
<protein>
    <submittedName>
        <fullName evidence="1">3758_t:CDS:1</fullName>
    </submittedName>
</protein>